<keyword evidence="5" id="KW-1185">Reference proteome</keyword>
<dbReference type="InterPro" id="IPR032812">
    <property type="entry name" value="SbsA_Ig"/>
</dbReference>
<sequence>MKKMRRTVWPVLAVLLALSLLFSSVAYAAPLAIQVEASNSQVYNYDYTALGSSQALANHFRNAFSWAFANGKKVAIDDTAGVRVDFESTFDHGGYAGAVEAVKNGQVPPAGPLAPTHNVIVDNNGNVVEQPANAVSVNVDPASVSLTVGETKQLTVTTDPADAAVTYTSDNTAVAEVDATGKITAKAAGSATITVTAKKDGLADGTATVAVTVSEAAGLQVVSVSAINLNQIQVVFNKEVDKTSAETLANYVLNNGTINAALNNAAWTETPKATLQDDGKTVVITLDTDTDATYQTLQNQIEATLIISNVKSKDGFETITSTTKKITCVDITVPSVVGVSMEGNKVIIVKFSEPVKGDEAINAANYRIDGVSLSSYGVGAISYDAEKAEVRIPLTTALPDKTYKLTASVNNAIEDLVGLKVLATDKDFTVKADTTAATVSAVEVAADNSYVKIKFTKALDPVAYVVGDPVIIDGIPIFNAGTTTIAKSVENGVLKLQAAGAGTDYAKIVAAGAHAVNVKQDATNYLVDAFGVKVATSFITYTIAADTTKPVVSKVTVQTGATSTEVKFSEAVDTASAQNRFNYVIKDAQNNAVTISSAVIKAGTTDTVVLTHTALAAGTYSVAIQNVKDLAGNVMDVYNTSLVVADTVAPTVTEVKYSTANNAIYVYYSEAMNTSTTTDQANYLYNDSALPAGTTITALSNAAVKITLPVTTPVTAGTRFAVSSNVTDLAGNKMAGFGYSTTLTNPLADNLALAAGTTVNVTDKQTVVLTLDKELKALQASDFTYSTDNGSNWTAFTQQNASYVNQNGKAVVTLKVGSPTWETDGKVLGNTVKVRANQTVEYTFETTAVDDTKLTATALGGASGIAVTDKIAPALASTDPITTVDSDSNGKIDQIKVVFTEAMDGNYLSATTFAVSGYTVTGAALDKTDATNKTVLISIAEGTNPDSDATPNVTRVGVMKDANGNEFTGLTTATAAADKASPVIVSATKVDATHIQLTTSEAVSKNTLTNGTGFTVKDSATTPANFDVSAAAFSGNTITLTVADTSSATAPLKVTYAAQNDQNEDAAGNDLAAVTDLVVE</sequence>
<evidence type="ECO:0000256" key="1">
    <source>
        <dbReference type="ARBA" id="ARBA00022729"/>
    </source>
</evidence>
<dbReference type="SUPFAM" id="SSF49373">
    <property type="entry name" value="Invasin/intimin cell-adhesion fragments"/>
    <property type="match status" value="1"/>
</dbReference>
<accession>A0A6N7IUS4</accession>
<dbReference type="Gene3D" id="2.60.40.1220">
    <property type="match status" value="5"/>
</dbReference>
<dbReference type="Gene3D" id="2.60.40.1080">
    <property type="match status" value="1"/>
</dbReference>
<organism evidence="4 5">
    <name type="scientific">Desulfofundulus thermobenzoicus</name>
    <dbReference type="NCBI Taxonomy" id="29376"/>
    <lineage>
        <taxon>Bacteria</taxon>
        <taxon>Bacillati</taxon>
        <taxon>Bacillota</taxon>
        <taxon>Clostridia</taxon>
        <taxon>Eubacteriales</taxon>
        <taxon>Peptococcaceae</taxon>
        <taxon>Desulfofundulus</taxon>
    </lineage>
</organism>
<evidence type="ECO:0000256" key="2">
    <source>
        <dbReference type="SAM" id="SignalP"/>
    </source>
</evidence>
<keyword evidence="1 2" id="KW-0732">Signal</keyword>
<proteinExistence type="predicted"/>
<feature type="signal peptide" evidence="2">
    <location>
        <begin position="1"/>
        <end position="28"/>
    </location>
</feature>
<evidence type="ECO:0000313" key="4">
    <source>
        <dbReference type="EMBL" id="MQL53259.1"/>
    </source>
</evidence>
<feature type="domain" description="BIG2" evidence="3">
    <location>
        <begin position="133"/>
        <end position="207"/>
    </location>
</feature>
<reference evidence="4 5" key="1">
    <citation type="submission" date="2019-10" db="EMBL/GenBank/DDBJ databases">
        <title>Comparative genomics of sulfur disproportionating microorganisms.</title>
        <authorList>
            <person name="Ward L.M."/>
            <person name="Bertran E."/>
            <person name="Johnston D."/>
        </authorList>
    </citation>
    <scope>NUCLEOTIDE SEQUENCE [LARGE SCALE GENOMIC DNA]</scope>
    <source>
        <strain evidence="4 5">DSM 14055</strain>
    </source>
</reference>
<comment type="caution">
    <text evidence="4">The sequence shown here is derived from an EMBL/GenBank/DDBJ whole genome shotgun (WGS) entry which is preliminary data.</text>
</comment>
<dbReference type="SMART" id="SM00635">
    <property type="entry name" value="BID_2"/>
    <property type="match status" value="1"/>
</dbReference>
<evidence type="ECO:0000313" key="5">
    <source>
        <dbReference type="Proteomes" id="UP000441717"/>
    </source>
</evidence>
<protein>
    <recommendedName>
        <fullName evidence="3">BIG2 domain-containing protein</fullName>
    </recommendedName>
</protein>
<gene>
    <name evidence="4" type="ORF">GFC01_13525</name>
</gene>
<dbReference type="AlphaFoldDB" id="A0A6N7IUS4"/>
<dbReference type="Pfam" id="PF02368">
    <property type="entry name" value="Big_2"/>
    <property type="match status" value="1"/>
</dbReference>
<dbReference type="InterPro" id="IPR003343">
    <property type="entry name" value="Big_2"/>
</dbReference>
<evidence type="ECO:0000259" key="3">
    <source>
        <dbReference type="SMART" id="SM00635"/>
    </source>
</evidence>
<dbReference type="OrthoDB" id="9772024at2"/>
<dbReference type="Pfam" id="PF13205">
    <property type="entry name" value="Big_5"/>
    <property type="match status" value="1"/>
</dbReference>
<dbReference type="InterPro" id="IPR008964">
    <property type="entry name" value="Invasin/intimin_cell_adhesion"/>
</dbReference>
<dbReference type="EMBL" id="WHYR01000043">
    <property type="protein sequence ID" value="MQL53259.1"/>
    <property type="molecule type" value="Genomic_DNA"/>
</dbReference>
<dbReference type="InterPro" id="IPR014755">
    <property type="entry name" value="Cu-Rt/internalin_Ig-like"/>
</dbReference>
<dbReference type="RefSeq" id="WP_152947735.1">
    <property type="nucleotide sequence ID" value="NZ_WHYR01000043.1"/>
</dbReference>
<feature type="chain" id="PRO_5027046301" description="BIG2 domain-containing protein" evidence="2">
    <location>
        <begin position="29"/>
        <end position="1080"/>
    </location>
</feature>
<name>A0A6N7IUS4_9FIRM</name>
<dbReference type="Proteomes" id="UP000441717">
    <property type="component" value="Unassembled WGS sequence"/>
</dbReference>